<dbReference type="InterPro" id="IPR001878">
    <property type="entry name" value="Znf_CCHC"/>
</dbReference>
<dbReference type="GeneID" id="25297324"/>
<dbReference type="AlphaFoldDB" id="A0A0D2FHU8"/>
<feature type="compositionally biased region" description="Polar residues" evidence="7">
    <location>
        <begin position="587"/>
        <end position="597"/>
    </location>
</feature>
<organism evidence="9 10">
    <name type="scientific">Rhinocladiella mackenziei CBS 650.93</name>
    <dbReference type="NCBI Taxonomy" id="1442369"/>
    <lineage>
        <taxon>Eukaryota</taxon>
        <taxon>Fungi</taxon>
        <taxon>Dikarya</taxon>
        <taxon>Ascomycota</taxon>
        <taxon>Pezizomycotina</taxon>
        <taxon>Eurotiomycetes</taxon>
        <taxon>Chaetothyriomycetidae</taxon>
        <taxon>Chaetothyriales</taxon>
        <taxon>Herpotrichiellaceae</taxon>
        <taxon>Rhinocladiella</taxon>
    </lineage>
</organism>
<feature type="domain" description="CCHC-type" evidence="8">
    <location>
        <begin position="218"/>
        <end position="234"/>
    </location>
</feature>
<feature type="region of interest" description="Disordered" evidence="7">
    <location>
        <begin position="538"/>
        <end position="614"/>
    </location>
</feature>
<evidence type="ECO:0000256" key="6">
    <source>
        <dbReference type="ARBA" id="ARBA00023242"/>
    </source>
</evidence>
<dbReference type="GO" id="GO:0071038">
    <property type="term" value="P:TRAMP-dependent tRNA surveillance pathway"/>
    <property type="evidence" value="ECO:0007669"/>
    <property type="project" value="TreeGrafter"/>
</dbReference>
<dbReference type="RefSeq" id="XP_013268663.1">
    <property type="nucleotide sequence ID" value="XM_013413209.1"/>
</dbReference>
<reference evidence="9 10" key="1">
    <citation type="submission" date="2015-01" db="EMBL/GenBank/DDBJ databases">
        <title>The Genome Sequence of Rhinocladiella mackenzie CBS 650.93.</title>
        <authorList>
            <consortium name="The Broad Institute Genomics Platform"/>
            <person name="Cuomo C."/>
            <person name="de Hoog S."/>
            <person name="Gorbushina A."/>
            <person name="Stielow B."/>
            <person name="Teixiera M."/>
            <person name="Abouelleil A."/>
            <person name="Chapman S.B."/>
            <person name="Priest M."/>
            <person name="Young S.K."/>
            <person name="Wortman J."/>
            <person name="Nusbaum C."/>
            <person name="Birren B."/>
        </authorList>
    </citation>
    <scope>NUCLEOTIDE SEQUENCE [LARGE SCALE GENOMIC DNA]</scope>
    <source>
        <strain evidence="9 10">CBS 650.93</strain>
    </source>
</reference>
<sequence length="665" mass="72439">MGNKTSKSDETYNPYDPEFSASSFNQHPPSTMSTASQSLGNNRLATGFVKPGPVLVPDTQVGENDPTSSSNAVSTPGASADDAIGISDDEESSEGGDVVINVDSATHDEYSEEMAIDAEEGEISENQEGASEPHPAARETTNTPSHTGQDAHMQLGADLNHIANAIPNSLSIPATHANTTGYSGLRLADLSPDDLDLQLKYALFDVDRDQIDLSRPAVCLACLRADHTEQLCPEKTCQYCAAVGQHSSRLCPKIRRCAKCRERGHTAESCTANLGVTTVPCDLCGSLKHLEDACPHRFFPAELNVNSGPVRLWISCCVCASKSHLVGDCPSADRDAAFRWSLQSFAPGQITNLTLEPSTREREKRAENRGMRPEGLRIRGRAGVHNARRSRYSLRSDSDSDEEFLRPRVQNHDSAKRGGFTFRHAHRMPSPPINGSRYDRPGRTANNWYATDSFGHYRSRSRSPQLGGGQRAESDDFRRRSRSPRGFDGYRPGRRRSPSPRPRDDYRPASGNTPTAFRGGAGSAYLKQDITIQLPVRRGSDNLSIQNASTDSSAPPRPQQSNATSNQTNSAGSKKKKSKKGKANANTNRAEQQQSADATKPGGGDSSSPSINGTPAVILTDVARIPKEVLQGYVSPISDQRKSFHLGRDRKVGSHHLRYYKFIRV</sequence>
<feature type="compositionally biased region" description="Basic and acidic residues" evidence="7">
    <location>
        <begin position="1"/>
        <end position="10"/>
    </location>
</feature>
<dbReference type="GO" id="GO:0071037">
    <property type="term" value="P:nuclear polyadenylation-dependent snRNA catabolic process"/>
    <property type="evidence" value="ECO:0007669"/>
    <property type="project" value="TreeGrafter"/>
</dbReference>
<keyword evidence="5" id="KW-0862">Zinc</keyword>
<dbReference type="GO" id="GO:0071039">
    <property type="term" value="P:nuclear polyadenylation-dependent CUT catabolic process"/>
    <property type="evidence" value="ECO:0007669"/>
    <property type="project" value="TreeGrafter"/>
</dbReference>
<dbReference type="GO" id="GO:0008270">
    <property type="term" value="F:zinc ion binding"/>
    <property type="evidence" value="ECO:0007669"/>
    <property type="project" value="UniProtKB-KW"/>
</dbReference>
<dbReference type="EMBL" id="KN847481">
    <property type="protein sequence ID" value="KIX01527.1"/>
    <property type="molecule type" value="Genomic_DNA"/>
</dbReference>
<dbReference type="GO" id="GO:0003723">
    <property type="term" value="F:RNA binding"/>
    <property type="evidence" value="ECO:0007669"/>
    <property type="project" value="TreeGrafter"/>
</dbReference>
<evidence type="ECO:0000256" key="1">
    <source>
        <dbReference type="ARBA" id="ARBA00004123"/>
    </source>
</evidence>
<evidence type="ECO:0000313" key="10">
    <source>
        <dbReference type="Proteomes" id="UP000053617"/>
    </source>
</evidence>
<feature type="compositionally biased region" description="Basic and acidic residues" evidence="7">
    <location>
        <begin position="394"/>
        <end position="416"/>
    </location>
</feature>
<dbReference type="GO" id="GO:0071031">
    <property type="term" value="P:nuclear mRNA surveillance of mRNA 3'-end processing"/>
    <property type="evidence" value="ECO:0007669"/>
    <property type="project" value="TreeGrafter"/>
</dbReference>
<keyword evidence="6" id="KW-0539">Nucleus</keyword>
<accession>A0A0D2FHU8</accession>
<feature type="compositionally biased region" description="Polar residues" evidence="7">
    <location>
        <begin position="20"/>
        <end position="44"/>
    </location>
</feature>
<dbReference type="SMART" id="SM00343">
    <property type="entry name" value="ZnF_C2HC"/>
    <property type="match status" value="5"/>
</dbReference>
<feature type="compositionally biased region" description="Basic residues" evidence="7">
    <location>
        <begin position="573"/>
        <end position="582"/>
    </location>
</feature>
<dbReference type="Proteomes" id="UP000053617">
    <property type="component" value="Unassembled WGS sequence"/>
</dbReference>
<dbReference type="InterPro" id="IPR036875">
    <property type="entry name" value="Znf_CCHC_sf"/>
</dbReference>
<evidence type="ECO:0000256" key="4">
    <source>
        <dbReference type="ARBA" id="ARBA00022771"/>
    </source>
</evidence>
<evidence type="ECO:0000256" key="7">
    <source>
        <dbReference type="SAM" id="MobiDB-lite"/>
    </source>
</evidence>
<feature type="compositionally biased region" description="Basic residues" evidence="7">
    <location>
        <begin position="378"/>
        <end position="392"/>
    </location>
</feature>
<dbReference type="OrthoDB" id="7608935at2759"/>
<dbReference type="SUPFAM" id="SSF57756">
    <property type="entry name" value="Retrovirus zinc finger-like domains"/>
    <property type="match status" value="1"/>
</dbReference>
<keyword evidence="2" id="KW-0479">Metal-binding</keyword>
<gene>
    <name evidence="9" type="ORF">Z518_09253</name>
</gene>
<feature type="compositionally biased region" description="Polar residues" evidence="7">
    <location>
        <begin position="61"/>
        <end position="76"/>
    </location>
</feature>
<dbReference type="GO" id="GO:0071035">
    <property type="term" value="P:nuclear polyadenylation-dependent rRNA catabolic process"/>
    <property type="evidence" value="ECO:0007669"/>
    <property type="project" value="TreeGrafter"/>
</dbReference>
<evidence type="ECO:0000256" key="2">
    <source>
        <dbReference type="ARBA" id="ARBA00022723"/>
    </source>
</evidence>
<feature type="domain" description="CCHC-type" evidence="8">
    <location>
        <begin position="236"/>
        <end position="253"/>
    </location>
</feature>
<evidence type="ECO:0000256" key="3">
    <source>
        <dbReference type="ARBA" id="ARBA00022737"/>
    </source>
</evidence>
<feature type="compositionally biased region" description="Basic and acidic residues" evidence="7">
    <location>
        <begin position="358"/>
        <end position="377"/>
    </location>
</feature>
<evidence type="ECO:0000259" key="8">
    <source>
        <dbReference type="SMART" id="SM00343"/>
    </source>
</evidence>
<protein>
    <recommendedName>
        <fullName evidence="8">CCHC-type domain-containing protein</fullName>
    </recommendedName>
</protein>
<feature type="region of interest" description="Disordered" evidence="7">
    <location>
        <begin position="124"/>
        <end position="151"/>
    </location>
</feature>
<dbReference type="STRING" id="1442369.A0A0D2FHU8"/>
<dbReference type="PANTHER" id="PTHR46543">
    <property type="entry name" value="ZINC FINGER CCHC DOMAIN-CONTAINING PROTEIN 7"/>
    <property type="match status" value="1"/>
</dbReference>
<dbReference type="PANTHER" id="PTHR46543:SF1">
    <property type="entry name" value="ZINC FINGER CCHC DOMAIN-CONTAINING PROTEIN 7"/>
    <property type="match status" value="1"/>
</dbReference>
<keyword evidence="10" id="KW-1185">Reference proteome</keyword>
<dbReference type="InterPro" id="IPR051644">
    <property type="entry name" value="TRAMP_AT-DNA-binding"/>
</dbReference>
<feature type="domain" description="CCHC-type" evidence="8">
    <location>
        <begin position="315"/>
        <end position="331"/>
    </location>
</feature>
<proteinExistence type="predicted"/>
<evidence type="ECO:0000313" key="9">
    <source>
        <dbReference type="EMBL" id="KIX01527.1"/>
    </source>
</evidence>
<feature type="domain" description="CCHC-type" evidence="8">
    <location>
        <begin position="280"/>
        <end position="296"/>
    </location>
</feature>
<feature type="domain" description="CCHC-type" evidence="8">
    <location>
        <begin position="256"/>
        <end position="272"/>
    </location>
</feature>
<feature type="region of interest" description="Disordered" evidence="7">
    <location>
        <begin position="1"/>
        <end position="97"/>
    </location>
</feature>
<evidence type="ECO:0000256" key="5">
    <source>
        <dbReference type="ARBA" id="ARBA00022833"/>
    </source>
</evidence>
<keyword evidence="4" id="KW-0863">Zinc-finger</keyword>
<feature type="compositionally biased region" description="Polar residues" evidence="7">
    <location>
        <begin position="541"/>
        <end position="568"/>
    </location>
</feature>
<feature type="compositionally biased region" description="Polar residues" evidence="7">
    <location>
        <begin position="139"/>
        <end position="148"/>
    </location>
</feature>
<dbReference type="GO" id="GO:0031499">
    <property type="term" value="C:TRAMP complex"/>
    <property type="evidence" value="ECO:0007669"/>
    <property type="project" value="TreeGrafter"/>
</dbReference>
<dbReference type="HOGENOM" id="CLU_023185_0_0_1"/>
<feature type="region of interest" description="Disordered" evidence="7">
    <location>
        <begin position="356"/>
        <end position="522"/>
    </location>
</feature>
<keyword evidence="3" id="KW-0677">Repeat</keyword>
<name>A0A0D2FHU8_9EURO</name>
<feature type="compositionally biased region" description="Low complexity" evidence="7">
    <location>
        <begin position="77"/>
        <end position="86"/>
    </location>
</feature>
<dbReference type="Gene3D" id="4.10.60.10">
    <property type="entry name" value="Zinc finger, CCHC-type"/>
    <property type="match status" value="1"/>
</dbReference>
<dbReference type="GO" id="GO:0071036">
    <property type="term" value="P:nuclear polyadenylation-dependent snoRNA catabolic process"/>
    <property type="evidence" value="ECO:0007669"/>
    <property type="project" value="TreeGrafter"/>
</dbReference>
<dbReference type="VEuPathDB" id="FungiDB:Z518_09253"/>
<comment type="subcellular location">
    <subcellularLocation>
        <location evidence="1">Nucleus</location>
    </subcellularLocation>
</comment>